<accession>A0A0M5J0U4</accession>
<organism evidence="2 3">
    <name type="scientific">Drosophila busckii</name>
    <name type="common">Fruit fly</name>
    <dbReference type="NCBI Taxonomy" id="30019"/>
    <lineage>
        <taxon>Eukaryota</taxon>
        <taxon>Metazoa</taxon>
        <taxon>Ecdysozoa</taxon>
        <taxon>Arthropoda</taxon>
        <taxon>Hexapoda</taxon>
        <taxon>Insecta</taxon>
        <taxon>Pterygota</taxon>
        <taxon>Neoptera</taxon>
        <taxon>Endopterygota</taxon>
        <taxon>Diptera</taxon>
        <taxon>Brachycera</taxon>
        <taxon>Muscomorpha</taxon>
        <taxon>Ephydroidea</taxon>
        <taxon>Drosophilidae</taxon>
        <taxon>Drosophila</taxon>
    </lineage>
</organism>
<dbReference type="Proteomes" id="UP000494163">
    <property type="component" value="Chromosome X"/>
</dbReference>
<dbReference type="Pfam" id="PF15881">
    <property type="entry name" value="DUF4734"/>
    <property type="match status" value="1"/>
</dbReference>
<dbReference type="OrthoDB" id="6350321at2759"/>
<dbReference type="OMA" id="ADAMFYS"/>
<dbReference type="AlphaFoldDB" id="A0A0M5J0U4"/>
<reference evidence="2 3" key="1">
    <citation type="submission" date="2015-08" db="EMBL/GenBank/DDBJ databases">
        <title>Ancestral chromatin configuration constrains chromatin evolution on differentiating sex chromosomes in Drosophila.</title>
        <authorList>
            <person name="Zhou Q."/>
            <person name="Bachtrog D."/>
        </authorList>
    </citation>
    <scope>NUCLEOTIDE SEQUENCE [LARGE SCALE GENOMIC DNA]</scope>
    <source>
        <tissue evidence="2">Whole larvae</tissue>
    </source>
</reference>
<evidence type="ECO:0000313" key="3">
    <source>
        <dbReference type="Proteomes" id="UP000494163"/>
    </source>
</evidence>
<proteinExistence type="predicted"/>
<dbReference type="PANTHER" id="PTHR22667">
    <property type="entry name" value="AT01380P-RELATED"/>
    <property type="match status" value="1"/>
</dbReference>
<dbReference type="SMART" id="SM00875">
    <property type="entry name" value="BACK"/>
    <property type="match status" value="1"/>
</dbReference>
<dbReference type="Pfam" id="PF07707">
    <property type="entry name" value="BACK"/>
    <property type="match status" value="1"/>
</dbReference>
<dbReference type="EMBL" id="CP012528">
    <property type="protein sequence ID" value="ALC48394.1"/>
    <property type="molecule type" value="Genomic_DNA"/>
</dbReference>
<feature type="domain" description="BACK" evidence="1">
    <location>
        <begin position="171"/>
        <end position="274"/>
    </location>
</feature>
<dbReference type="STRING" id="30019.A0A0M5J0U4"/>
<evidence type="ECO:0000313" key="2">
    <source>
        <dbReference type="EMBL" id="ALC48394.1"/>
    </source>
</evidence>
<evidence type="ECO:0000259" key="1">
    <source>
        <dbReference type="SMART" id="SM00875"/>
    </source>
</evidence>
<gene>
    <name evidence="2" type="ORF">Dbus_chrXg250</name>
</gene>
<dbReference type="SUPFAM" id="SSF54695">
    <property type="entry name" value="POZ domain"/>
    <property type="match status" value="1"/>
</dbReference>
<dbReference type="Gene3D" id="1.25.40.420">
    <property type="match status" value="1"/>
</dbReference>
<protein>
    <submittedName>
        <fullName evidence="2">CG8260</fullName>
    </submittedName>
</protein>
<dbReference type="InterPro" id="IPR011333">
    <property type="entry name" value="SKP1/BTB/POZ_sf"/>
</dbReference>
<sequence>MAYRWSDPSMLEILEQFTPVSMASKLCKEKCEECVQEATDDANEDKDDDFVEVENSMELVENFMQLGLAESSMEILVIAGERHFACSGLLLYAYSDFFKERRGMCQVDLRKTPITAQLFQEIYEWMLEPDKRPALENITEIYLAACYLQIKDLTEHCFLILCSDNFCELDAFDVLILCRNIAELGDVSLALIRRISKCALVIMSSPHFLRLSELQVSALAESNELAVNSECEVAFAVLRWLQQNWPERRESMVKVLSNVRYEYFPPLMLTKLIDANCSDFGPLADIMMSFISAPSMKNLIENGMFYATLVLTTAGNIQQIERTLKNFRSKDAKSTLVPRRWMRHERCMYHRPISATCPNMRPVTFDQYNEYIELLQKPDFDFENEFELAAVDGAEAKQN</sequence>
<dbReference type="Gene3D" id="3.30.710.10">
    <property type="entry name" value="Potassium Channel Kv1.1, Chain A"/>
    <property type="match status" value="1"/>
</dbReference>
<name>A0A0M5J0U4_DROBS</name>
<dbReference type="Pfam" id="PF00651">
    <property type="entry name" value="BTB"/>
    <property type="match status" value="1"/>
</dbReference>
<dbReference type="InterPro" id="IPR031750">
    <property type="entry name" value="DUF4734"/>
</dbReference>
<keyword evidence="3" id="KW-1185">Reference proteome</keyword>
<dbReference type="InterPro" id="IPR011705">
    <property type="entry name" value="BACK"/>
</dbReference>
<dbReference type="InterPro" id="IPR000210">
    <property type="entry name" value="BTB/POZ_dom"/>
</dbReference>
<dbReference type="PANTHER" id="PTHR22667:SF0">
    <property type="entry name" value="AT01380P-RELATED"/>
    <property type="match status" value="1"/>
</dbReference>